<protein>
    <recommendedName>
        <fullName evidence="2">CID domain-containing protein</fullName>
    </recommendedName>
</protein>
<reference evidence="4" key="1">
    <citation type="journal article" date="2005" name="Nature">
        <title>Sequencing of Aspergillus nidulans and comparative analysis with A. fumigatus and A. oryzae.</title>
        <authorList>
            <person name="Galagan J.E."/>
            <person name="Calvo S.E."/>
            <person name="Cuomo C."/>
            <person name="Ma L.J."/>
            <person name="Wortman J.R."/>
            <person name="Batzoglou S."/>
            <person name="Lee S.I."/>
            <person name="Basturkmen M."/>
            <person name="Spevak C.C."/>
            <person name="Clutterbuck J."/>
            <person name="Kapitonov V."/>
            <person name="Jurka J."/>
            <person name="Scazzocchio C."/>
            <person name="Farman M."/>
            <person name="Butler J."/>
            <person name="Purcell S."/>
            <person name="Harris S."/>
            <person name="Braus G.H."/>
            <person name="Draht O."/>
            <person name="Busch S."/>
            <person name="D'Enfert C."/>
            <person name="Bouchier C."/>
            <person name="Goldman G.H."/>
            <person name="Bell-Pedersen D."/>
            <person name="Griffiths-Jones S."/>
            <person name="Doonan J.H."/>
            <person name="Yu J."/>
            <person name="Vienken K."/>
            <person name="Pain A."/>
            <person name="Freitag M."/>
            <person name="Selker E.U."/>
            <person name="Archer D.B."/>
            <person name="Penalva M.A."/>
            <person name="Oakley B.R."/>
            <person name="Momany M."/>
            <person name="Tanaka T."/>
            <person name="Kumagai T."/>
            <person name="Asai K."/>
            <person name="Machida M."/>
            <person name="Nierman W.C."/>
            <person name="Denning D.W."/>
            <person name="Caddick M."/>
            <person name="Hynes M."/>
            <person name="Paoletti M."/>
            <person name="Fischer R."/>
            <person name="Miller B."/>
            <person name="Dyer P."/>
            <person name="Sachs M.S."/>
            <person name="Osmani S.A."/>
            <person name="Birren B.W."/>
        </authorList>
    </citation>
    <scope>NUCLEOTIDE SEQUENCE [LARGE SCALE GENOMIC DNA]</scope>
    <source>
        <strain evidence="4">FGSC A4 / ATCC 38163 / CBS 112.46 / NRRL 194 / M139</strain>
    </source>
</reference>
<feature type="compositionally biased region" description="Basic residues" evidence="1">
    <location>
        <begin position="353"/>
        <end position="365"/>
    </location>
</feature>
<feature type="region of interest" description="Disordered" evidence="1">
    <location>
        <begin position="340"/>
        <end position="527"/>
    </location>
</feature>
<feature type="compositionally biased region" description="Pro residues" evidence="1">
    <location>
        <begin position="491"/>
        <end position="500"/>
    </location>
</feature>
<dbReference type="PROSITE" id="PS51391">
    <property type="entry name" value="CID"/>
    <property type="match status" value="1"/>
</dbReference>
<keyword evidence="4" id="KW-1185">Reference proteome</keyword>
<dbReference type="InParanoid" id="Q5AU33"/>
<feature type="domain" description="CID" evidence="2">
    <location>
        <begin position="25"/>
        <end position="197"/>
    </location>
</feature>
<dbReference type="GO" id="GO:0048471">
    <property type="term" value="C:perinuclear region of cytoplasm"/>
    <property type="evidence" value="ECO:0000318"/>
    <property type="project" value="GO_Central"/>
</dbReference>
<evidence type="ECO:0000259" key="2">
    <source>
        <dbReference type="PROSITE" id="PS51391"/>
    </source>
</evidence>
<feature type="region of interest" description="Disordered" evidence="1">
    <location>
        <begin position="85"/>
        <end position="106"/>
    </location>
</feature>
<feature type="compositionally biased region" description="Low complexity" evidence="1">
    <location>
        <begin position="399"/>
        <end position="408"/>
    </location>
</feature>
<accession>Q5AU33</accession>
<dbReference type="OMA" id="NYQGQWP"/>
<dbReference type="EMBL" id="BN001302">
    <property type="protein sequence ID" value="CBF74089.1"/>
    <property type="molecule type" value="Genomic_DNA"/>
</dbReference>
<feature type="compositionally biased region" description="Pro residues" evidence="1">
    <location>
        <begin position="451"/>
        <end position="482"/>
    </location>
</feature>
<organism evidence="3 4">
    <name type="scientific">Emericella nidulans (strain FGSC A4 / ATCC 38163 / CBS 112.46 / NRRL 194 / M139)</name>
    <name type="common">Aspergillus nidulans</name>
    <dbReference type="NCBI Taxonomy" id="227321"/>
    <lineage>
        <taxon>Eukaryota</taxon>
        <taxon>Fungi</taxon>
        <taxon>Dikarya</taxon>
        <taxon>Ascomycota</taxon>
        <taxon>Pezizomycotina</taxon>
        <taxon>Eurotiomycetes</taxon>
        <taxon>Eurotiomycetidae</taxon>
        <taxon>Eurotiales</taxon>
        <taxon>Aspergillaceae</taxon>
        <taxon>Aspergillus</taxon>
        <taxon>Aspergillus subgen. Nidulantes</taxon>
    </lineage>
</organism>
<evidence type="ECO:0000256" key="1">
    <source>
        <dbReference type="SAM" id="MobiDB-lite"/>
    </source>
</evidence>
<feature type="compositionally biased region" description="Polar residues" evidence="1">
    <location>
        <begin position="97"/>
        <end position="106"/>
    </location>
</feature>
<dbReference type="GO" id="GO:0006874">
    <property type="term" value="P:intracellular calcium ion homeostasis"/>
    <property type="evidence" value="ECO:0000318"/>
    <property type="project" value="GO_Central"/>
</dbReference>
<dbReference type="PANTHER" id="PTHR12323:SF0">
    <property type="entry name" value="CALCIUM HOMEOSTASIS ENDOPLASMIC RETICULUM PROTEIN"/>
    <property type="match status" value="1"/>
</dbReference>
<dbReference type="eggNOG" id="KOG4368">
    <property type="taxonomic scope" value="Eukaryota"/>
</dbReference>
<dbReference type="OrthoDB" id="21470at2759"/>
<feature type="compositionally biased region" description="Pro residues" evidence="1">
    <location>
        <begin position="515"/>
        <end position="527"/>
    </location>
</feature>
<reference evidence="4" key="2">
    <citation type="journal article" date="2009" name="Fungal Genet. Biol.">
        <title>The 2008 update of the Aspergillus nidulans genome annotation: a community effort.</title>
        <authorList>
            <person name="Wortman J.R."/>
            <person name="Gilsenan J.M."/>
            <person name="Joardar V."/>
            <person name="Deegan J."/>
            <person name="Clutterbuck J."/>
            <person name="Andersen M.R."/>
            <person name="Archer D."/>
            <person name="Bencina M."/>
            <person name="Braus G."/>
            <person name="Coutinho P."/>
            <person name="von Dohren H."/>
            <person name="Doonan J."/>
            <person name="Driessen A.J."/>
            <person name="Durek P."/>
            <person name="Espeso E."/>
            <person name="Fekete E."/>
            <person name="Flipphi M."/>
            <person name="Estrada C.G."/>
            <person name="Geysens S."/>
            <person name="Goldman G."/>
            <person name="de Groot P.W."/>
            <person name="Hansen K."/>
            <person name="Harris S.D."/>
            <person name="Heinekamp T."/>
            <person name="Helmstaedt K."/>
            <person name="Henrissat B."/>
            <person name="Hofmann G."/>
            <person name="Homan T."/>
            <person name="Horio T."/>
            <person name="Horiuchi H."/>
            <person name="James S."/>
            <person name="Jones M."/>
            <person name="Karaffa L."/>
            <person name="Karanyi Z."/>
            <person name="Kato M."/>
            <person name="Keller N."/>
            <person name="Kelly D.E."/>
            <person name="Kiel J.A."/>
            <person name="Kim J.M."/>
            <person name="van der Klei I.J."/>
            <person name="Klis F.M."/>
            <person name="Kovalchuk A."/>
            <person name="Krasevec N."/>
            <person name="Kubicek C.P."/>
            <person name="Liu B."/>
            <person name="Maccabe A."/>
            <person name="Meyer V."/>
            <person name="Mirabito P."/>
            <person name="Miskei M."/>
            <person name="Mos M."/>
            <person name="Mullins J."/>
            <person name="Nelson D.R."/>
            <person name="Nielsen J."/>
            <person name="Oakley B.R."/>
            <person name="Osmani S.A."/>
            <person name="Pakula T."/>
            <person name="Paszewski A."/>
            <person name="Paulsen I."/>
            <person name="Pilsyk S."/>
            <person name="Pocsi I."/>
            <person name="Punt P.J."/>
            <person name="Ram A.F."/>
            <person name="Ren Q."/>
            <person name="Robellet X."/>
            <person name="Robson G."/>
            <person name="Seiboth B."/>
            <person name="van Solingen P."/>
            <person name="Specht T."/>
            <person name="Sun J."/>
            <person name="Taheri-Talesh N."/>
            <person name="Takeshita N."/>
            <person name="Ussery D."/>
            <person name="vanKuyk P.A."/>
            <person name="Visser H."/>
            <person name="van de Vondervoort P.J."/>
            <person name="de Vries R.P."/>
            <person name="Walton J."/>
            <person name="Xiang X."/>
            <person name="Xiong Y."/>
            <person name="Zeng A.P."/>
            <person name="Brandt B.W."/>
            <person name="Cornell M.J."/>
            <person name="van den Hondel C.A."/>
            <person name="Visser J."/>
            <person name="Oliver S.G."/>
            <person name="Turner G."/>
        </authorList>
    </citation>
    <scope>GENOME REANNOTATION</scope>
    <source>
        <strain evidence="4">FGSC A4 / ATCC 38163 / CBS 112.46 / NRRL 194 / M139</strain>
    </source>
</reference>
<dbReference type="RefSeq" id="XP_681466.1">
    <property type="nucleotide sequence ID" value="XM_676374.1"/>
</dbReference>
<dbReference type="InterPro" id="IPR006569">
    <property type="entry name" value="CID_dom"/>
</dbReference>
<dbReference type="Gene3D" id="1.25.40.90">
    <property type="match status" value="1"/>
</dbReference>
<dbReference type="VEuPathDB" id="FungiDB:AN8197"/>
<feature type="compositionally biased region" description="Polar residues" evidence="1">
    <location>
        <begin position="199"/>
        <end position="213"/>
    </location>
</feature>
<evidence type="ECO:0000313" key="4">
    <source>
        <dbReference type="Proteomes" id="UP000000560"/>
    </source>
</evidence>
<dbReference type="HOGENOM" id="CLU_021915_1_0_1"/>
<gene>
    <name evidence="3" type="ORF">ANIA_08197</name>
</gene>
<feature type="compositionally biased region" description="Polar residues" evidence="1">
    <location>
        <begin position="418"/>
        <end position="433"/>
    </location>
</feature>
<evidence type="ECO:0000313" key="3">
    <source>
        <dbReference type="EMBL" id="CBF74089.1"/>
    </source>
</evidence>
<dbReference type="InterPro" id="IPR008942">
    <property type="entry name" value="ENTH_VHS"/>
</dbReference>
<dbReference type="AlphaFoldDB" id="Q5AU33"/>
<dbReference type="STRING" id="227321.Q5AU33"/>
<feature type="compositionally biased region" description="Basic residues" evidence="1">
    <location>
        <begin position="375"/>
        <end position="390"/>
    </location>
</feature>
<dbReference type="GeneID" id="2868942"/>
<dbReference type="Proteomes" id="UP000000560">
    <property type="component" value="Chromosome II"/>
</dbReference>
<name>Q5AU33_EMENI</name>
<proteinExistence type="predicted"/>
<feature type="region of interest" description="Disordered" evidence="1">
    <location>
        <begin position="199"/>
        <end position="231"/>
    </location>
</feature>
<dbReference type="KEGG" id="ani:ANIA_08197"/>
<feature type="compositionally biased region" description="Low complexity" evidence="1">
    <location>
        <begin position="441"/>
        <end position="450"/>
    </location>
</feature>
<sequence length="527" mass="58713">MASHQVAIAKASLAAGLLRPDPTSVSRDEITTLHTTLDRALSHCSPANIQRCKSWLLNYVVASSNRMTLLAKYFVALSGSLDNSSATDGKQKETQDKQVAQAQTPSVKRKRLHMLYLLNDLFHHTKYHNSSSAAFSTLSGSLQPHMVELLSYAACYDREKNPKHHRRLGELLGIWQEHGYFGADYVGKLREVVANSAVSGPITSSATPGTESTEPNRKHRDAPYVMPSTHGDPSTPYYDLPAGNLIPHIIPNSTVPLRPDMIKPLQFLAGPADEKLVTALKAFLADVDRIYNPGCPQQKDGEIVDIDELGQTVIRDEITGDILEGETYYGWSRSFCQQMKKRNAKNRNESRSRSRSRSPSRRRRYSSVSDDSRYRSRSPRSRSRSPRRGRYSRDRSRSQRPSRSYSPVPAAPAPAQNHAYSQQQHDSYSQRSFAPQPHPQAPQIHHVPPQNAFPPPPPPNYQGAWPPPPPPQMPNFPPPFPQMPHMQMPPGQIPPPPGPPGSYGFPPGGRGWHQQPPPPPPSGRGWR</sequence>
<dbReference type="PANTHER" id="PTHR12323">
    <property type="entry name" value="SR-RELATED CTD ASSOCIATED FACTOR 6"/>
    <property type="match status" value="1"/>
</dbReference>
<dbReference type="Pfam" id="PF04818">
    <property type="entry name" value="CID"/>
    <property type="match status" value="1"/>
</dbReference>
<accession>C8V761</accession>